<name>A0A318K9X5_9NOCA</name>
<dbReference type="EMBL" id="QJKF01000003">
    <property type="protein sequence ID" value="PXX66595.1"/>
    <property type="molecule type" value="Genomic_DNA"/>
</dbReference>
<dbReference type="Proteomes" id="UP000247569">
    <property type="component" value="Unassembled WGS sequence"/>
</dbReference>
<dbReference type="AlphaFoldDB" id="A0A318K9X5"/>
<evidence type="ECO:0000313" key="3">
    <source>
        <dbReference type="Proteomes" id="UP000247569"/>
    </source>
</evidence>
<comment type="caution">
    <text evidence="2">The sequence shown here is derived from an EMBL/GenBank/DDBJ whole genome shotgun (WGS) entry which is preliminary data.</text>
</comment>
<dbReference type="OrthoDB" id="3477487at2"/>
<evidence type="ECO:0000259" key="1">
    <source>
        <dbReference type="Pfam" id="PF22552"/>
    </source>
</evidence>
<gene>
    <name evidence="2" type="ORF">DFR70_103344</name>
</gene>
<feature type="domain" description="TY-Chap N-terminal" evidence="1">
    <location>
        <begin position="3"/>
        <end position="124"/>
    </location>
</feature>
<accession>A0A318K9X5</accession>
<sequence length="149" mass="16253">MNGWDEFAAGLAEELAGLSAGAVVIIAESTPATEVARYAQFRQFDDMLTAELCGDRWLEEAVQADEAGNRLIADAGWRPPEFDHVGNWWHEWPWPMSSAEYGQVAAMVVTGLRDAYGIAEPAALAYRAWNENTGNSPIELPMLGLSPAN</sequence>
<dbReference type="Pfam" id="PF22552">
    <property type="entry name" value="TY-Chap3"/>
    <property type="match status" value="1"/>
</dbReference>
<dbReference type="InterPro" id="IPR054344">
    <property type="entry name" value="TY-Chap_N"/>
</dbReference>
<evidence type="ECO:0000313" key="2">
    <source>
        <dbReference type="EMBL" id="PXX66595.1"/>
    </source>
</evidence>
<keyword evidence="3" id="KW-1185">Reference proteome</keyword>
<organism evidence="2 3">
    <name type="scientific">Nocardia tenerifensis</name>
    <dbReference type="NCBI Taxonomy" id="228006"/>
    <lineage>
        <taxon>Bacteria</taxon>
        <taxon>Bacillati</taxon>
        <taxon>Actinomycetota</taxon>
        <taxon>Actinomycetes</taxon>
        <taxon>Mycobacteriales</taxon>
        <taxon>Nocardiaceae</taxon>
        <taxon>Nocardia</taxon>
    </lineage>
</organism>
<protein>
    <recommendedName>
        <fullName evidence="1">TY-Chap N-terminal domain-containing protein</fullName>
    </recommendedName>
</protein>
<dbReference type="RefSeq" id="WP_040731501.1">
    <property type="nucleotide sequence ID" value="NZ_QJKF01000003.1"/>
</dbReference>
<proteinExistence type="predicted"/>
<reference evidence="2 3" key="1">
    <citation type="submission" date="2018-05" db="EMBL/GenBank/DDBJ databases">
        <title>Genomic Encyclopedia of Type Strains, Phase IV (KMG-IV): sequencing the most valuable type-strain genomes for metagenomic binning, comparative biology and taxonomic classification.</title>
        <authorList>
            <person name="Goeker M."/>
        </authorList>
    </citation>
    <scope>NUCLEOTIDE SEQUENCE [LARGE SCALE GENOMIC DNA]</scope>
    <source>
        <strain evidence="2 3">DSM 44704</strain>
    </source>
</reference>